<evidence type="ECO:0000313" key="4">
    <source>
        <dbReference type="Proteomes" id="UP000244523"/>
    </source>
</evidence>
<reference evidence="3 4" key="1">
    <citation type="submission" date="2018-04" db="EMBL/GenBank/DDBJ databases">
        <title>Genomic Encyclopedia of Archaeal and Bacterial Type Strains, Phase II (KMG-II): from individual species to whole genera.</title>
        <authorList>
            <person name="Goeker M."/>
        </authorList>
    </citation>
    <scope>NUCLEOTIDE SEQUENCE [LARGE SCALE GENOMIC DNA]</scope>
    <source>
        <strain evidence="3 4">DSM 29955</strain>
    </source>
</reference>
<sequence length="109" mass="11810">MKFFGLKTCDTCRKARKSLAEAGYDPTIIDVRADGVAPEDLAQIIATFGAAVINKSSTTWRGLTDEEKAGDPMALLAAHPTLMKRPAIEADGNWTIGWKPDVQSVYLKA</sequence>
<comment type="caution">
    <text evidence="3">The sequence shown here is derived from an EMBL/GenBank/DDBJ whole genome shotgun (WGS) entry which is preliminary data.</text>
</comment>
<accession>A0A2T6KJT8</accession>
<proteinExistence type="inferred from homology"/>
<dbReference type="PANTHER" id="PTHR30041:SF8">
    <property type="entry name" value="PROTEIN YFFB"/>
    <property type="match status" value="1"/>
</dbReference>
<dbReference type="Pfam" id="PF03960">
    <property type="entry name" value="ArsC"/>
    <property type="match status" value="1"/>
</dbReference>
<evidence type="ECO:0000256" key="2">
    <source>
        <dbReference type="PROSITE-ProRule" id="PRU01282"/>
    </source>
</evidence>
<gene>
    <name evidence="3" type="ORF">C8N45_10388</name>
</gene>
<dbReference type="PROSITE" id="PS51353">
    <property type="entry name" value="ARSC"/>
    <property type="match status" value="1"/>
</dbReference>
<organism evidence="3 4">
    <name type="scientific">Yoonia sediminilitoris</name>
    <dbReference type="NCBI Taxonomy" id="1286148"/>
    <lineage>
        <taxon>Bacteria</taxon>
        <taxon>Pseudomonadati</taxon>
        <taxon>Pseudomonadota</taxon>
        <taxon>Alphaproteobacteria</taxon>
        <taxon>Rhodobacterales</taxon>
        <taxon>Paracoccaceae</taxon>
        <taxon>Yoonia</taxon>
    </lineage>
</organism>
<protein>
    <submittedName>
        <fullName evidence="3">Arsenate reductase-like glutaredoxin family protein</fullName>
    </submittedName>
</protein>
<dbReference type="EMBL" id="QBUD01000003">
    <property type="protein sequence ID" value="PUB16234.1"/>
    <property type="molecule type" value="Genomic_DNA"/>
</dbReference>
<keyword evidence="4" id="KW-1185">Reference proteome</keyword>
<comment type="similarity">
    <text evidence="1 2">Belongs to the ArsC family.</text>
</comment>
<dbReference type="RefSeq" id="WP_108385850.1">
    <property type="nucleotide sequence ID" value="NZ_QBUD01000003.1"/>
</dbReference>
<dbReference type="Proteomes" id="UP000244523">
    <property type="component" value="Unassembled WGS sequence"/>
</dbReference>
<dbReference type="OrthoDB" id="9803749at2"/>
<dbReference type="PANTHER" id="PTHR30041">
    <property type="entry name" value="ARSENATE REDUCTASE"/>
    <property type="match status" value="1"/>
</dbReference>
<dbReference type="SUPFAM" id="SSF52833">
    <property type="entry name" value="Thioredoxin-like"/>
    <property type="match status" value="1"/>
</dbReference>
<dbReference type="InterPro" id="IPR036249">
    <property type="entry name" value="Thioredoxin-like_sf"/>
</dbReference>
<evidence type="ECO:0000256" key="1">
    <source>
        <dbReference type="ARBA" id="ARBA00007198"/>
    </source>
</evidence>
<dbReference type="InterPro" id="IPR006660">
    <property type="entry name" value="Arsenate_reductase-like"/>
</dbReference>
<dbReference type="AlphaFoldDB" id="A0A2T6KJT8"/>
<evidence type="ECO:0000313" key="3">
    <source>
        <dbReference type="EMBL" id="PUB16234.1"/>
    </source>
</evidence>
<dbReference type="Gene3D" id="3.40.30.10">
    <property type="entry name" value="Glutaredoxin"/>
    <property type="match status" value="1"/>
</dbReference>
<name>A0A2T6KJT8_9RHOB</name>